<dbReference type="NCBIfam" id="TIGR00080">
    <property type="entry name" value="pimt"/>
    <property type="match status" value="1"/>
</dbReference>
<keyword evidence="3 7" id="KW-0963">Cytoplasm</keyword>
<name>A0A0Q9YCA4_9GAMM</name>
<dbReference type="EMBL" id="LKHV01000008">
    <property type="protein sequence ID" value="KRG18237.1"/>
    <property type="molecule type" value="Genomic_DNA"/>
</dbReference>
<protein>
    <recommendedName>
        <fullName evidence="7">Protein-L-isoaspartate O-methyltransferase</fullName>
        <ecNumber evidence="7">2.1.1.77</ecNumber>
    </recommendedName>
    <alternativeName>
        <fullName evidence="7">L-isoaspartyl protein carboxyl methyltransferase</fullName>
    </alternativeName>
    <alternativeName>
        <fullName evidence="7">Protein L-isoaspartyl methyltransferase</fullName>
    </alternativeName>
    <alternativeName>
        <fullName evidence="7">Protein-beta-aspartate methyltransferase</fullName>
        <shortName evidence="7">PIMT</shortName>
    </alternativeName>
</protein>
<dbReference type="AlphaFoldDB" id="A0A0Q9YCA4"/>
<dbReference type="CDD" id="cd02440">
    <property type="entry name" value="AdoMet_MTases"/>
    <property type="match status" value="1"/>
</dbReference>
<evidence type="ECO:0000313" key="9">
    <source>
        <dbReference type="EMBL" id="MCS5708671.1"/>
    </source>
</evidence>
<comment type="subcellular location">
    <subcellularLocation>
        <location evidence="1 7">Cytoplasm</location>
    </subcellularLocation>
</comment>
<keyword evidence="6 7" id="KW-0949">S-adenosyl-L-methionine</keyword>
<dbReference type="GO" id="GO:0032259">
    <property type="term" value="P:methylation"/>
    <property type="evidence" value="ECO:0007669"/>
    <property type="project" value="UniProtKB-KW"/>
</dbReference>
<dbReference type="EMBL" id="LKHV02000001">
    <property type="protein sequence ID" value="MCS5708671.1"/>
    <property type="molecule type" value="Genomic_DNA"/>
</dbReference>
<dbReference type="NCBIfam" id="NF001453">
    <property type="entry name" value="PRK00312.1"/>
    <property type="match status" value="1"/>
</dbReference>
<dbReference type="SUPFAM" id="SSF53335">
    <property type="entry name" value="S-adenosyl-L-methionine-dependent methyltransferases"/>
    <property type="match status" value="1"/>
</dbReference>
<dbReference type="STRING" id="437022.CC99x_01679"/>
<comment type="function">
    <text evidence="7">Catalyzes the methyl esterification of L-isoaspartyl residues in peptides and proteins that result from spontaneous decomposition of normal L-aspartyl and L-asparaginyl residues. It plays a role in the repair and/or degradation of damaged proteins.</text>
</comment>
<dbReference type="FunFam" id="3.40.50.150:FF:000010">
    <property type="entry name" value="Protein-L-isoaspartate O-methyltransferase"/>
    <property type="match status" value="1"/>
</dbReference>
<keyword evidence="5 7" id="KW-0808">Transferase</keyword>
<dbReference type="Proteomes" id="UP000051494">
    <property type="component" value="Unassembled WGS sequence"/>
</dbReference>
<keyword evidence="4 7" id="KW-0489">Methyltransferase</keyword>
<dbReference type="PANTHER" id="PTHR11579:SF0">
    <property type="entry name" value="PROTEIN-L-ISOASPARTATE(D-ASPARTATE) O-METHYLTRANSFERASE"/>
    <property type="match status" value="1"/>
</dbReference>
<evidence type="ECO:0000256" key="1">
    <source>
        <dbReference type="ARBA" id="ARBA00004496"/>
    </source>
</evidence>
<feature type="active site" evidence="7">
    <location>
        <position position="57"/>
    </location>
</feature>
<dbReference type="InterPro" id="IPR029063">
    <property type="entry name" value="SAM-dependent_MTases_sf"/>
</dbReference>
<evidence type="ECO:0000256" key="3">
    <source>
        <dbReference type="ARBA" id="ARBA00022490"/>
    </source>
</evidence>
<dbReference type="PANTHER" id="PTHR11579">
    <property type="entry name" value="PROTEIN-L-ISOASPARTATE O-METHYLTRANSFERASE"/>
    <property type="match status" value="1"/>
</dbReference>
<dbReference type="Gene3D" id="3.40.50.150">
    <property type="entry name" value="Vaccinia Virus protein VP39"/>
    <property type="match status" value="1"/>
</dbReference>
<evidence type="ECO:0000256" key="5">
    <source>
        <dbReference type="ARBA" id="ARBA00022679"/>
    </source>
</evidence>
<evidence type="ECO:0000256" key="2">
    <source>
        <dbReference type="ARBA" id="ARBA00005369"/>
    </source>
</evidence>
<dbReference type="Pfam" id="PF01135">
    <property type="entry name" value="PCMT"/>
    <property type="match status" value="1"/>
</dbReference>
<evidence type="ECO:0000256" key="6">
    <source>
        <dbReference type="ARBA" id="ARBA00022691"/>
    </source>
</evidence>
<dbReference type="PATRIC" id="fig|1590042.3.peg.1707"/>
<dbReference type="RefSeq" id="WP_057624766.1">
    <property type="nucleotide sequence ID" value="NZ_LKHV02000001.1"/>
</dbReference>
<dbReference type="GO" id="GO:0030091">
    <property type="term" value="P:protein repair"/>
    <property type="evidence" value="ECO:0007669"/>
    <property type="project" value="UniProtKB-UniRule"/>
</dbReference>
<dbReference type="GO" id="GO:0004719">
    <property type="term" value="F:protein-L-isoaspartate (D-aspartate) O-methyltransferase activity"/>
    <property type="evidence" value="ECO:0007669"/>
    <property type="project" value="UniProtKB-UniRule"/>
</dbReference>
<evidence type="ECO:0000256" key="4">
    <source>
        <dbReference type="ARBA" id="ARBA00022603"/>
    </source>
</evidence>
<reference evidence="9" key="2">
    <citation type="journal article" date="2016" name="Genome Announc.">
        <title>Draft Genome Sequences of Two Novel Amoeba-Resistant Intranuclear Bacteria, 'Candidatus Berkiella cookevillensis' and 'Candidatus Berkiella aquae'.</title>
        <authorList>
            <person name="Mehari Y.T."/>
            <person name="Arivett B.A."/>
            <person name="Farone A.L."/>
            <person name="Gunderson J.H."/>
            <person name="Farone M.B."/>
        </authorList>
    </citation>
    <scope>NUCLEOTIDE SEQUENCE</scope>
    <source>
        <strain evidence="9">CC99</strain>
    </source>
</reference>
<evidence type="ECO:0000256" key="7">
    <source>
        <dbReference type="HAMAP-Rule" id="MF_00090"/>
    </source>
</evidence>
<reference evidence="8" key="1">
    <citation type="submission" date="2015-09" db="EMBL/GenBank/DDBJ databases">
        <title>Draft Genome Sequences of Two Novel Amoeba-resistant Intranuclear Bacteria, Candidatus Berkiella cookevillensis and Candidatus Berkiella aquae.</title>
        <authorList>
            <person name="Mehari Y.T."/>
            <person name="Arivett B.A."/>
            <person name="Farone A.L."/>
            <person name="Gunderson J.H."/>
            <person name="Farone M.B."/>
        </authorList>
    </citation>
    <scope>NUCLEOTIDE SEQUENCE [LARGE SCALE GENOMIC DNA]</scope>
    <source>
        <strain evidence="8">CC99</strain>
    </source>
</reference>
<dbReference type="HAMAP" id="MF_00090">
    <property type="entry name" value="PIMT"/>
    <property type="match status" value="1"/>
</dbReference>
<dbReference type="EC" id="2.1.1.77" evidence="7"/>
<keyword evidence="10" id="KW-1185">Reference proteome</keyword>
<dbReference type="OrthoDB" id="9810066at2"/>
<gene>
    <name evidence="8" type="primary">pcm_2</name>
    <name evidence="7" type="synonym">pcm</name>
    <name evidence="9" type="ORF">CC99x_007090</name>
    <name evidence="8" type="ORF">CC99x_01679</name>
</gene>
<dbReference type="InterPro" id="IPR000682">
    <property type="entry name" value="PCMT"/>
</dbReference>
<organism evidence="8">
    <name type="scientific">Candidatus Berkiella cookevillensis</name>
    <dbReference type="NCBI Taxonomy" id="437022"/>
    <lineage>
        <taxon>Bacteria</taxon>
        <taxon>Pseudomonadati</taxon>
        <taxon>Pseudomonadota</taxon>
        <taxon>Gammaproteobacteria</taxon>
        <taxon>Candidatus Berkiellales</taxon>
        <taxon>Candidatus Berkiellaceae</taxon>
        <taxon>Candidatus Berkiella</taxon>
    </lineage>
</organism>
<comment type="caution">
    <text evidence="8">The sequence shown here is derived from an EMBL/GenBank/DDBJ whole genome shotgun (WGS) entry which is preliminary data.</text>
</comment>
<evidence type="ECO:0000313" key="8">
    <source>
        <dbReference type="EMBL" id="KRG18237.1"/>
    </source>
</evidence>
<comment type="catalytic activity">
    <reaction evidence="7">
        <text>[protein]-L-isoaspartate + S-adenosyl-L-methionine = [protein]-L-isoaspartate alpha-methyl ester + S-adenosyl-L-homocysteine</text>
        <dbReference type="Rhea" id="RHEA:12705"/>
        <dbReference type="Rhea" id="RHEA-COMP:12143"/>
        <dbReference type="Rhea" id="RHEA-COMP:12144"/>
        <dbReference type="ChEBI" id="CHEBI:57856"/>
        <dbReference type="ChEBI" id="CHEBI:59789"/>
        <dbReference type="ChEBI" id="CHEBI:90596"/>
        <dbReference type="ChEBI" id="CHEBI:90598"/>
        <dbReference type="EC" id="2.1.1.77"/>
    </reaction>
</comment>
<dbReference type="GO" id="GO:0005737">
    <property type="term" value="C:cytoplasm"/>
    <property type="evidence" value="ECO:0007669"/>
    <property type="project" value="UniProtKB-SubCell"/>
</dbReference>
<dbReference type="PROSITE" id="PS01279">
    <property type="entry name" value="PCMT"/>
    <property type="match status" value="1"/>
</dbReference>
<evidence type="ECO:0000313" key="10">
    <source>
        <dbReference type="Proteomes" id="UP000051494"/>
    </source>
</evidence>
<proteinExistence type="inferred from homology"/>
<reference evidence="9" key="3">
    <citation type="submission" date="2021-06" db="EMBL/GenBank/DDBJ databases">
        <title>Genomic Description and Analysis of Intracellular Bacteria, Candidatus Berkiella cookevillensis and Candidatus Berkiella aquae.</title>
        <authorList>
            <person name="Kidane D.T."/>
            <person name="Mehari Y.T."/>
            <person name="Rice F.C."/>
            <person name="Arivett B.A."/>
            <person name="Farone A.L."/>
            <person name="Berk S.G."/>
            <person name="Farone M.B."/>
        </authorList>
    </citation>
    <scope>NUCLEOTIDE SEQUENCE</scope>
    <source>
        <strain evidence="9">CC99</strain>
    </source>
</reference>
<comment type="similarity">
    <text evidence="2 7">Belongs to the methyltransferase superfamily. L-isoaspartyl/D-aspartyl protein methyltransferase family.</text>
</comment>
<accession>A0A0Q9YCA4</accession>
<sequence>MNQTKELIAELKKAGIHNPKVLEAIQNVPRNRFIHSKDSHRAFKNIALPIDCQQTISQPYIVALMTEALFRHNNPQKILEIGTGSGYQSAILAYLFPTVFSIERILPLHKSATERLKALNIRNVQTAYGDGFIGWQEHAPYDGILVTACAPEVPISLLAQLSPKGGVLVIPLASQKGAQELRLFEKQDDKITSSHLEFVSFVPLLAGTHDPNISSK</sequence>